<dbReference type="GO" id="GO:0097730">
    <property type="term" value="C:non-motile cilium"/>
    <property type="evidence" value="ECO:0007669"/>
    <property type="project" value="TreeGrafter"/>
</dbReference>
<dbReference type="Pfam" id="PF23145">
    <property type="entry name" value="Zf_2nd_IFT121"/>
    <property type="match status" value="1"/>
</dbReference>
<evidence type="ECO:0000313" key="14">
    <source>
        <dbReference type="Proteomes" id="UP000046395"/>
    </source>
</evidence>
<dbReference type="InterPro" id="IPR056157">
    <property type="entry name" value="TPR_IFT80_172_dom"/>
</dbReference>
<evidence type="ECO:0000256" key="7">
    <source>
        <dbReference type="ARBA" id="ARBA00023212"/>
    </source>
</evidence>
<evidence type="ECO:0000256" key="6">
    <source>
        <dbReference type="ARBA" id="ARBA00023069"/>
    </source>
</evidence>
<evidence type="ECO:0000259" key="10">
    <source>
        <dbReference type="Pfam" id="PF23387"/>
    </source>
</evidence>
<dbReference type="PANTHER" id="PTHR12764:SF5">
    <property type="entry name" value="LD29485P"/>
    <property type="match status" value="1"/>
</dbReference>
<organism evidence="14 15">
    <name type="scientific">Trichuris muris</name>
    <name type="common">Mouse whipworm</name>
    <dbReference type="NCBI Taxonomy" id="70415"/>
    <lineage>
        <taxon>Eukaryota</taxon>
        <taxon>Metazoa</taxon>
        <taxon>Ecdysozoa</taxon>
        <taxon>Nematoda</taxon>
        <taxon>Enoplea</taxon>
        <taxon>Dorylaimia</taxon>
        <taxon>Trichinellida</taxon>
        <taxon>Trichuridae</taxon>
        <taxon>Trichuris</taxon>
    </lineage>
</organism>
<evidence type="ECO:0000259" key="13">
    <source>
        <dbReference type="Pfam" id="PF25768"/>
    </source>
</evidence>
<dbReference type="PANTHER" id="PTHR12764">
    <property type="entry name" value="WD REPEAT DOMAIN-RELATED"/>
    <property type="match status" value="1"/>
</dbReference>
<reference evidence="15" key="1">
    <citation type="submission" date="2019-12" db="UniProtKB">
        <authorList>
            <consortium name="WormBaseParasite"/>
        </authorList>
    </citation>
    <scope>IDENTIFICATION</scope>
</reference>
<dbReference type="InterPro" id="IPR017233">
    <property type="entry name" value="WDR35"/>
</dbReference>
<dbReference type="Pfam" id="PF23387">
    <property type="entry name" value="TPR_IFT80_172"/>
    <property type="match status" value="1"/>
</dbReference>
<dbReference type="InterPro" id="IPR056159">
    <property type="entry name" value="Beta-prop_IFT121_TULP_N"/>
</dbReference>
<evidence type="ECO:0000256" key="5">
    <source>
        <dbReference type="ARBA" id="ARBA00022794"/>
    </source>
</evidence>
<keyword evidence="8" id="KW-0966">Cell projection</keyword>
<feature type="domain" description="IFT121-like zinc finger" evidence="9">
    <location>
        <begin position="1089"/>
        <end position="1130"/>
    </location>
</feature>
<evidence type="ECO:0000256" key="1">
    <source>
        <dbReference type="ARBA" id="ARBA00004120"/>
    </source>
</evidence>
<dbReference type="GO" id="GO:0035721">
    <property type="term" value="P:intraciliary retrograde transport"/>
    <property type="evidence" value="ECO:0007669"/>
    <property type="project" value="TreeGrafter"/>
</dbReference>
<dbReference type="STRING" id="70415.A0A5S6QXS6"/>
<dbReference type="InterPro" id="IPR057979">
    <property type="entry name" value="TPR_IFT121"/>
</dbReference>
<feature type="domain" description="IFT121 second beta-propeller" evidence="11">
    <location>
        <begin position="318"/>
        <end position="624"/>
    </location>
</feature>
<evidence type="ECO:0000259" key="12">
    <source>
        <dbReference type="Pfam" id="PF24797"/>
    </source>
</evidence>
<accession>A0A5S6QXS6</accession>
<sequence>MCISWNQLDDYIACGGDQGLLKVVKLSSSENLDSKASNTLSDISMDVNLKGHGGSVLVAVWNAKFQKLTTADSRGYIIVWALHNGNWYEEMINNRDKSTVNSVKWSSDGNKICIAYNDGMIIVGSVDGNKLWVTDLHQNVVAVEWSPYDKLILLGTTSGEIYVYDSMGNFQSKIKVPVALNQLENQQLVCIDWGKAMYNAEGPSYPRCLAIVYQQGYLQLLFNEKDKHPLTANLPIQVIVAKWNPDGTVLAVLAEKAELPNGERSMIYFINGYGEPIHTLKVPGIQARSCSWEKSGLCLAIAADSFIILASIKAEYKWTFFSNTVVYSFKRPDRRDTCVAFWDSKLNEVHIKHVHMLAFVDSCKDHALVLHSCEDDENKHYLEICNAVGNPVDFVAIAWKALFATVNSQCAIVADSDNFCLWYFTKVFTPGQEGSLGKLTTIRRQNRLMMCHIDDSSTGAAVASSGPVNKKTADPICCIHASDDLLLIARKSGQLYQYKFPALRLNKTSRLISRPTKMALNCSNTKMAYIDSSHVLRLFAMDGSEIGGFERRDVWDFKWSTIDQDLLAVSEKNKLVIFKGSDAQEPVCINARICELGNVKLRAIYLDDLTQHEEPTRNNYFVDIPTKLLSDAIDLVKAGNIASLQNYAKESQHPALWRCIAEEAFKRMDVELAELSFVQLLDYNGIQFLRTLVSITDPLLKKAEVYAYLGEIDKAEKQLIESDRIDLAIALHRRSGNWKRVLQLMKDNLGITNDVRLDYAYREMGDRWADQRQWKQAASFYKQGKCSEKLVTSYKMLEEYEKIGDLVDSLTDVDQLEEAAITLANAGLASEAEEVMKKWRDSKVLAEDQAVRWKQIALFIENIRQAIDIIQLHRRNHRYNQAAKILFELAKREDVQNAGPLLLKQIQVLGALLLEMHKRRQCKASSPSGSATKLSSSKTKMLNDFLLEQSDTANFYLTDNAWRGAEAYHYYMLSQRMLHQGDASTAMKIALLLCDFEDQVNPKEIYSLLGLTSCNCGHFSICSKAFIKLETLCNNEHDAEENPYETLAFSIFTQNGTKDPPDSGYLCTGCKGNIASYLTRCSNCDRSFPVCILTGKTLTDPQSIWTCKTCMHNADSAAMLDQTVCPLCHALTE</sequence>
<keyword evidence="3" id="KW-0853">WD repeat</keyword>
<feature type="domain" description="IFT121/TULP4 N-terminal" evidence="12">
    <location>
        <begin position="2"/>
        <end position="313"/>
    </location>
</feature>
<dbReference type="InterPro" id="IPR056170">
    <property type="entry name" value="Znf_IFT121-like"/>
</dbReference>
<dbReference type="InterPro" id="IPR039857">
    <property type="entry name" value="Ift122/121"/>
</dbReference>
<dbReference type="InterPro" id="IPR036322">
    <property type="entry name" value="WD40_repeat_dom_sf"/>
</dbReference>
<dbReference type="InterPro" id="IPR015943">
    <property type="entry name" value="WD40/YVTN_repeat-like_dom_sf"/>
</dbReference>
<dbReference type="GO" id="GO:1905515">
    <property type="term" value="P:non-motile cilium assembly"/>
    <property type="evidence" value="ECO:0007669"/>
    <property type="project" value="TreeGrafter"/>
</dbReference>
<dbReference type="Gene3D" id="2.130.10.10">
    <property type="entry name" value="YVTN repeat-like/Quinoprotein amine dehydrogenase"/>
    <property type="match status" value="1"/>
</dbReference>
<dbReference type="Pfam" id="PF24797">
    <property type="entry name" value="Beta-prop_WDR35_TULP_N"/>
    <property type="match status" value="1"/>
</dbReference>
<evidence type="ECO:0000256" key="2">
    <source>
        <dbReference type="ARBA" id="ARBA00022490"/>
    </source>
</evidence>
<protein>
    <submittedName>
        <fullName evidence="15">WD_REPEATS_REGION domain-containing protein</fullName>
    </submittedName>
</protein>
<keyword evidence="4" id="KW-0677">Repeat</keyword>
<dbReference type="Pfam" id="PF25768">
    <property type="entry name" value="TPR_IFT121"/>
    <property type="match status" value="1"/>
</dbReference>
<keyword evidence="7" id="KW-0206">Cytoskeleton</keyword>
<name>A0A5S6QXS6_TRIMR</name>
<dbReference type="Gene3D" id="1.25.40.470">
    <property type="match status" value="1"/>
</dbReference>
<evidence type="ECO:0000259" key="11">
    <source>
        <dbReference type="Pfam" id="PF23390"/>
    </source>
</evidence>
<keyword evidence="6" id="KW-0969">Cilium</keyword>
<evidence type="ECO:0000259" key="9">
    <source>
        <dbReference type="Pfam" id="PF23145"/>
    </source>
</evidence>
<evidence type="ECO:0000256" key="4">
    <source>
        <dbReference type="ARBA" id="ARBA00022737"/>
    </source>
</evidence>
<dbReference type="InterPro" id="IPR056158">
    <property type="entry name" value="Beta-prop_IFT121_2nd"/>
</dbReference>
<comment type="subcellular location">
    <subcellularLocation>
        <location evidence="1">Cytoplasm</location>
        <location evidence="1">Cytoskeleton</location>
        <location evidence="1">Cilium basal body</location>
    </subcellularLocation>
</comment>
<keyword evidence="5" id="KW-0970">Cilium biogenesis/degradation</keyword>
<evidence type="ECO:0000256" key="8">
    <source>
        <dbReference type="ARBA" id="ARBA00023273"/>
    </source>
</evidence>
<dbReference type="SUPFAM" id="SSF50978">
    <property type="entry name" value="WD40 repeat-like"/>
    <property type="match status" value="2"/>
</dbReference>
<dbReference type="Pfam" id="PF25170">
    <property type="entry name" value="TPR_WDR35"/>
    <property type="match status" value="1"/>
</dbReference>
<dbReference type="InterPro" id="IPR057361">
    <property type="entry name" value="TPR_WDR35"/>
</dbReference>
<dbReference type="Pfam" id="PF23390">
    <property type="entry name" value="Beta-prop_WDR35_2nd"/>
    <property type="match status" value="1"/>
</dbReference>
<dbReference type="Proteomes" id="UP000046395">
    <property type="component" value="Unassembled WGS sequence"/>
</dbReference>
<feature type="domain" description="IFT121-like TPR repeats" evidence="13">
    <location>
        <begin position="959"/>
        <end position="1058"/>
    </location>
</feature>
<dbReference type="GO" id="GO:0030991">
    <property type="term" value="C:intraciliary transport particle A"/>
    <property type="evidence" value="ECO:0007669"/>
    <property type="project" value="TreeGrafter"/>
</dbReference>
<keyword evidence="2" id="KW-0963">Cytoplasm</keyword>
<dbReference type="AlphaFoldDB" id="A0A5S6QXS6"/>
<evidence type="ECO:0000256" key="3">
    <source>
        <dbReference type="ARBA" id="ARBA00022574"/>
    </source>
</evidence>
<dbReference type="SMART" id="SM00320">
    <property type="entry name" value="WD40"/>
    <property type="match status" value="4"/>
</dbReference>
<proteinExistence type="predicted"/>
<dbReference type="InterPro" id="IPR001680">
    <property type="entry name" value="WD40_rpt"/>
</dbReference>
<dbReference type="PIRSF" id="PIRSF037536">
    <property type="entry name" value="WD_repeat_p35"/>
    <property type="match status" value="1"/>
</dbReference>
<keyword evidence="14" id="KW-1185">Reference proteome</keyword>
<evidence type="ECO:0000313" key="15">
    <source>
        <dbReference type="WBParaSite" id="TMUE_3000011697.1"/>
    </source>
</evidence>
<dbReference type="GO" id="GO:0061512">
    <property type="term" value="P:protein localization to cilium"/>
    <property type="evidence" value="ECO:0007669"/>
    <property type="project" value="TreeGrafter"/>
</dbReference>
<feature type="domain" description="IFT80/172/WDR35 TPR" evidence="10">
    <location>
        <begin position="656"/>
        <end position="746"/>
    </location>
</feature>
<dbReference type="WBParaSite" id="TMUE_3000011697.1">
    <property type="protein sequence ID" value="TMUE_3000011697.1"/>
    <property type="gene ID" value="WBGene00288967"/>
</dbReference>